<keyword evidence="2" id="KW-0489">Methyltransferase</keyword>
<reference evidence="2 3" key="1">
    <citation type="submission" date="2019-02" db="EMBL/GenBank/DDBJ databases">
        <title>Bacterial novel species Emticicia sp. 17J42-9 isolated from soil.</title>
        <authorList>
            <person name="Jung H.-Y."/>
        </authorList>
    </citation>
    <scope>NUCLEOTIDE SEQUENCE [LARGE SCALE GENOMIC DNA]</scope>
    <source>
        <strain evidence="2 3">17J42-9</strain>
    </source>
</reference>
<dbReference type="OrthoDB" id="9788660at2"/>
<dbReference type="PANTHER" id="PTHR12843">
    <property type="entry name" value="PROTEIN-LYSINE N-METHYLTRANSFERASE METTL10"/>
    <property type="match status" value="1"/>
</dbReference>
<dbReference type="GO" id="GO:0008168">
    <property type="term" value="F:methyltransferase activity"/>
    <property type="evidence" value="ECO:0007669"/>
    <property type="project" value="UniProtKB-KW"/>
</dbReference>
<dbReference type="GO" id="GO:0032259">
    <property type="term" value="P:methylation"/>
    <property type="evidence" value="ECO:0007669"/>
    <property type="project" value="UniProtKB-KW"/>
</dbReference>
<feature type="domain" description="Methyltransferase" evidence="1">
    <location>
        <begin position="46"/>
        <end position="139"/>
    </location>
</feature>
<dbReference type="EMBL" id="SEWF01000072">
    <property type="protein sequence ID" value="RYU92785.1"/>
    <property type="molecule type" value="Genomic_DNA"/>
</dbReference>
<gene>
    <name evidence="2" type="ORF">EWM59_25450</name>
</gene>
<dbReference type="InterPro" id="IPR029063">
    <property type="entry name" value="SAM-dependent_MTases_sf"/>
</dbReference>
<keyword evidence="3" id="KW-1185">Reference proteome</keyword>
<dbReference type="Gene3D" id="3.40.50.150">
    <property type="entry name" value="Vaccinia Virus protein VP39"/>
    <property type="match status" value="1"/>
</dbReference>
<protein>
    <submittedName>
        <fullName evidence="2">Class I SAM-dependent methyltransferase</fullName>
    </submittedName>
</protein>
<proteinExistence type="predicted"/>
<dbReference type="InterPro" id="IPR041698">
    <property type="entry name" value="Methyltransf_25"/>
</dbReference>
<organism evidence="2 3">
    <name type="scientific">Emticicia agri</name>
    <dbReference type="NCBI Taxonomy" id="2492393"/>
    <lineage>
        <taxon>Bacteria</taxon>
        <taxon>Pseudomonadati</taxon>
        <taxon>Bacteroidota</taxon>
        <taxon>Cytophagia</taxon>
        <taxon>Cytophagales</taxon>
        <taxon>Leadbetterellaceae</taxon>
        <taxon>Emticicia</taxon>
    </lineage>
</organism>
<dbReference type="CDD" id="cd02440">
    <property type="entry name" value="AdoMet_MTases"/>
    <property type="match status" value="1"/>
</dbReference>
<dbReference type="RefSeq" id="WP_130024057.1">
    <property type="nucleotide sequence ID" value="NZ_SEWF01000072.1"/>
</dbReference>
<keyword evidence="2" id="KW-0808">Transferase</keyword>
<evidence type="ECO:0000259" key="1">
    <source>
        <dbReference type="Pfam" id="PF13649"/>
    </source>
</evidence>
<name>A0A4Q5LTE6_9BACT</name>
<comment type="caution">
    <text evidence="2">The sequence shown here is derived from an EMBL/GenBank/DDBJ whole genome shotgun (WGS) entry which is preliminary data.</text>
</comment>
<dbReference type="Pfam" id="PF13649">
    <property type="entry name" value="Methyltransf_25"/>
    <property type="match status" value="1"/>
</dbReference>
<evidence type="ECO:0000313" key="2">
    <source>
        <dbReference type="EMBL" id="RYU92785.1"/>
    </source>
</evidence>
<evidence type="ECO:0000313" key="3">
    <source>
        <dbReference type="Proteomes" id="UP000293162"/>
    </source>
</evidence>
<dbReference type="Proteomes" id="UP000293162">
    <property type="component" value="Unassembled WGS sequence"/>
</dbReference>
<dbReference type="AlphaFoldDB" id="A0A4Q5LTE6"/>
<sequence>MNKDLKSHWEAIYQNKSFEEVGWYQAVPETSIQFFEKLNLPKTAAIMDMGAGESRFVDYLLEKGYTNITLVDISAEALKKTQARLGEKGKSVKYIEADAGTFKATERYDFWHDRATFHFLTEITAIEHYTQNSCRSLKPKAHFLIGTFAEGGPKICSELEVFQYSADDLSEVFARCLTQVKAIKTDHVTPSGAKLKFVFCLFKYDG</sequence>
<accession>A0A4Q5LTE6</accession>
<dbReference type="SUPFAM" id="SSF53335">
    <property type="entry name" value="S-adenosyl-L-methionine-dependent methyltransferases"/>
    <property type="match status" value="1"/>
</dbReference>
<dbReference type="PANTHER" id="PTHR12843:SF5">
    <property type="entry name" value="EEF1A LYSINE METHYLTRANSFERASE 2"/>
    <property type="match status" value="1"/>
</dbReference>